<evidence type="ECO:0000313" key="1">
    <source>
        <dbReference type="EMBL" id="KAK7291816.1"/>
    </source>
</evidence>
<proteinExistence type="predicted"/>
<dbReference type="EMBL" id="JAYWIO010000001">
    <property type="protein sequence ID" value="KAK7291816.1"/>
    <property type="molecule type" value="Genomic_DNA"/>
</dbReference>
<reference evidence="1 2" key="1">
    <citation type="submission" date="2024-01" db="EMBL/GenBank/DDBJ databases">
        <title>The genomes of 5 underutilized Papilionoideae crops provide insights into root nodulation and disease resistanc.</title>
        <authorList>
            <person name="Yuan L."/>
        </authorList>
    </citation>
    <scope>NUCLEOTIDE SEQUENCE [LARGE SCALE GENOMIC DNA]</scope>
    <source>
        <strain evidence="1">ZHUSHIDOU_FW_LH</strain>
        <tissue evidence="1">Leaf</tissue>
    </source>
</reference>
<sequence length="163" mass="18139">MLPTGTCCTTSSFIGQFWLGFGFRTSKMPRQFVILFCYTVRHLYSGYLIELIKLVDPYTAMVKALSRHRACDALNPCKGASDMGLSLTNSLIQSLVPLYHSYLLVLLNYFNFLPSFPSHAQSASRISLLSSSCGYLKPKALVLKITQELYAVEASLEEMMAAS</sequence>
<gene>
    <name evidence="1" type="ORF">RIF29_07261</name>
</gene>
<organism evidence="1 2">
    <name type="scientific">Crotalaria pallida</name>
    <name type="common">Smooth rattlebox</name>
    <name type="synonym">Crotalaria striata</name>
    <dbReference type="NCBI Taxonomy" id="3830"/>
    <lineage>
        <taxon>Eukaryota</taxon>
        <taxon>Viridiplantae</taxon>
        <taxon>Streptophyta</taxon>
        <taxon>Embryophyta</taxon>
        <taxon>Tracheophyta</taxon>
        <taxon>Spermatophyta</taxon>
        <taxon>Magnoliopsida</taxon>
        <taxon>eudicotyledons</taxon>
        <taxon>Gunneridae</taxon>
        <taxon>Pentapetalae</taxon>
        <taxon>rosids</taxon>
        <taxon>fabids</taxon>
        <taxon>Fabales</taxon>
        <taxon>Fabaceae</taxon>
        <taxon>Papilionoideae</taxon>
        <taxon>50 kb inversion clade</taxon>
        <taxon>genistoids sensu lato</taxon>
        <taxon>core genistoids</taxon>
        <taxon>Crotalarieae</taxon>
        <taxon>Crotalaria</taxon>
    </lineage>
</organism>
<dbReference type="AlphaFoldDB" id="A0AAN9PBB3"/>
<dbReference type="Proteomes" id="UP001372338">
    <property type="component" value="Unassembled WGS sequence"/>
</dbReference>
<evidence type="ECO:0000313" key="2">
    <source>
        <dbReference type="Proteomes" id="UP001372338"/>
    </source>
</evidence>
<keyword evidence="2" id="KW-1185">Reference proteome</keyword>
<protein>
    <submittedName>
        <fullName evidence="1">Uncharacterized protein</fullName>
    </submittedName>
</protein>
<name>A0AAN9PBB3_CROPI</name>
<comment type="caution">
    <text evidence="1">The sequence shown here is derived from an EMBL/GenBank/DDBJ whole genome shotgun (WGS) entry which is preliminary data.</text>
</comment>
<accession>A0AAN9PBB3</accession>